<dbReference type="RefSeq" id="WP_071063202.1">
    <property type="nucleotide sequence ID" value="NZ_MKIE01000005.1"/>
</dbReference>
<dbReference type="InterPro" id="IPR025150">
    <property type="entry name" value="GH123_cat"/>
</dbReference>
<organism evidence="2 3">
    <name type="scientific">Andreesenia angusta</name>
    <dbReference type="NCBI Taxonomy" id="39480"/>
    <lineage>
        <taxon>Bacteria</taxon>
        <taxon>Bacillati</taxon>
        <taxon>Bacillota</taxon>
        <taxon>Tissierellia</taxon>
        <taxon>Tissierellales</taxon>
        <taxon>Gottschalkiaceae</taxon>
        <taxon>Andreesenia</taxon>
    </lineage>
</organism>
<dbReference type="Pfam" id="PF13320">
    <property type="entry name" value="GH123_cat"/>
    <property type="match status" value="1"/>
</dbReference>
<comment type="caution">
    <text evidence="2">The sequence shown here is derived from an EMBL/GenBank/DDBJ whole genome shotgun (WGS) entry which is preliminary data.</text>
</comment>
<dbReference type="OrthoDB" id="197680at2"/>
<evidence type="ECO:0000259" key="1">
    <source>
        <dbReference type="Pfam" id="PF13320"/>
    </source>
</evidence>
<feature type="domain" description="Glycoside hydrolase 123 catalytic" evidence="1">
    <location>
        <begin position="187"/>
        <end position="528"/>
    </location>
</feature>
<name>A0A1S1V5T3_9FIRM</name>
<evidence type="ECO:0000313" key="2">
    <source>
        <dbReference type="EMBL" id="OHW62021.1"/>
    </source>
</evidence>
<dbReference type="AlphaFoldDB" id="A0A1S1V5T3"/>
<evidence type="ECO:0000313" key="3">
    <source>
        <dbReference type="Proteomes" id="UP000180254"/>
    </source>
</evidence>
<reference evidence="2 3" key="1">
    <citation type="submission" date="2016-09" db="EMBL/GenBank/DDBJ databases">
        <title>Genome sequence of Eubacterium angustum.</title>
        <authorList>
            <person name="Poehlein A."/>
            <person name="Daniel R."/>
        </authorList>
    </citation>
    <scope>NUCLEOTIDE SEQUENCE [LARGE SCALE GENOMIC DNA]</scope>
    <source>
        <strain evidence="2 3">DSM 1989</strain>
    </source>
</reference>
<gene>
    <name evidence="2" type="ORF">EUAN_14690</name>
</gene>
<dbReference type="EMBL" id="MKIE01000005">
    <property type="protein sequence ID" value="OHW62021.1"/>
    <property type="molecule type" value="Genomic_DNA"/>
</dbReference>
<keyword evidence="3" id="KW-1185">Reference proteome</keyword>
<protein>
    <recommendedName>
        <fullName evidence="1">Glycoside hydrolase 123 catalytic domain-containing protein</fullName>
    </recommendedName>
</protein>
<sequence length="590" mass="68682">MKFEKELVATIVDPGFRHVKYRKFPESFWSTDSKTLSVAKEERFAFQIMVCYNHTECQYTVEKRDSISWKGLTDRVRLELKAPPELEGCFDMKFLGYVKDDEGTVVSDPILEDTELLAEKGISQCIWVEGKVPKGCNLRETEIAIDMYSREGYEDEQRVKSLCVKLKIADISMDEIAESSEFYLDLWQHPSNWARMYHVGLWSDDHFEVIGHNLRELASAGNKVVTAIVSDFPWAGQKCYEEYSNPSNLFEYNMVRVKKDMAGGYLCDFSALDRYVELAFSLGIDKEIDLFGLIGVWDRGFGNPLKDYEDALKISYYDECTGTFRYMSEKYELAEYIAQLLNHLEERNWLEKTRIMSDHPVDDMVFESCKEFIESVAGSGKLKFKSAIYREDVIRKHSSKLDDVSLSLPLSVKMGSELRELKREIHSKGGKTTWYVCWFPEAPNNFISSPLLENRLVGWYTYLLGFDGFLRWDYAIWPSDPWSSPSYKQPYWSAGDMYFVYPGANGRPVRSQRWENLKFGIQDFQLLKAIEKSGYSKSELEDVFITPLLGRLESMKVLGERSMEVEYRADYSAYKECRSDMFKMFLNRKK</sequence>
<dbReference type="STRING" id="39480.EUAN_14690"/>
<dbReference type="Proteomes" id="UP000180254">
    <property type="component" value="Unassembled WGS sequence"/>
</dbReference>
<proteinExistence type="predicted"/>
<accession>A0A1S1V5T3</accession>